<feature type="transmembrane region" description="Helical" evidence="1">
    <location>
        <begin position="147"/>
        <end position="166"/>
    </location>
</feature>
<accession>A0A3B0UU62</accession>
<feature type="transmembrane region" description="Helical" evidence="1">
    <location>
        <begin position="12"/>
        <end position="44"/>
    </location>
</feature>
<sequence>MNNVYVKNIIRFVLLTLFQVLVLDTIQFGGYIIPYVYLLFILLLPLDTNKSLLLLLAFFSGLSIDFFENTLGINAAAVVFMAFARPGIIKFYFPTLEYTKGEEPGLSKLGVSGFLKYAFTLVLFHQALLTFLEVFSLQDFLNTLSHILINALVTTLGILITVMLFTSQRRKRKR</sequence>
<feature type="transmembrane region" description="Helical" evidence="1">
    <location>
        <begin position="73"/>
        <end position="93"/>
    </location>
</feature>
<reference evidence="2" key="1">
    <citation type="submission" date="2018-06" db="EMBL/GenBank/DDBJ databases">
        <authorList>
            <person name="Zhirakovskaya E."/>
        </authorList>
    </citation>
    <scope>NUCLEOTIDE SEQUENCE</scope>
</reference>
<name>A0A3B0UU62_9ZZZZ</name>
<evidence type="ECO:0008006" key="3">
    <source>
        <dbReference type="Google" id="ProtNLM"/>
    </source>
</evidence>
<protein>
    <recommendedName>
        <fullName evidence="3">Rod shape-determining protein MreD</fullName>
    </recommendedName>
</protein>
<proteinExistence type="predicted"/>
<dbReference type="AlphaFoldDB" id="A0A3B0UU62"/>
<keyword evidence="1" id="KW-0812">Transmembrane</keyword>
<dbReference type="EMBL" id="UOET01000443">
    <property type="protein sequence ID" value="VAW29892.1"/>
    <property type="molecule type" value="Genomic_DNA"/>
</dbReference>
<evidence type="ECO:0000313" key="2">
    <source>
        <dbReference type="EMBL" id="VAW29892.1"/>
    </source>
</evidence>
<feature type="transmembrane region" description="Helical" evidence="1">
    <location>
        <begin position="114"/>
        <end position="135"/>
    </location>
</feature>
<keyword evidence="1" id="KW-1133">Transmembrane helix</keyword>
<keyword evidence="1" id="KW-0472">Membrane</keyword>
<evidence type="ECO:0000256" key="1">
    <source>
        <dbReference type="SAM" id="Phobius"/>
    </source>
</evidence>
<organism evidence="2">
    <name type="scientific">hydrothermal vent metagenome</name>
    <dbReference type="NCBI Taxonomy" id="652676"/>
    <lineage>
        <taxon>unclassified sequences</taxon>
        <taxon>metagenomes</taxon>
        <taxon>ecological metagenomes</taxon>
    </lineage>
</organism>
<gene>
    <name evidence="2" type="ORF">MNBD_BACTEROID07-1554</name>
</gene>